<sequence>MYTVVNSTIEPSEKRVAQLLAHGDASPHQTHYYLWTLFMYSIAWRPRQLRHPSGVFGDHRLNTESARTDGKEITFRRLRSHGAQYTAPAPPRAGIAFHCPAGRDPKYLACS</sequence>
<evidence type="ECO:0000313" key="1">
    <source>
        <dbReference type="EMBL" id="GBP90124.1"/>
    </source>
</evidence>
<keyword evidence="2" id="KW-1185">Reference proteome</keyword>
<reference evidence="1 2" key="1">
    <citation type="journal article" date="2019" name="Commun. Biol.">
        <title>The bagworm genome reveals a unique fibroin gene that provides high tensile strength.</title>
        <authorList>
            <person name="Kono N."/>
            <person name="Nakamura H."/>
            <person name="Ohtoshi R."/>
            <person name="Tomita M."/>
            <person name="Numata K."/>
            <person name="Arakawa K."/>
        </authorList>
    </citation>
    <scope>NUCLEOTIDE SEQUENCE [LARGE SCALE GENOMIC DNA]</scope>
</reference>
<comment type="caution">
    <text evidence="1">The sequence shown here is derived from an EMBL/GenBank/DDBJ whole genome shotgun (WGS) entry which is preliminary data.</text>
</comment>
<accession>A0A4C1ZSI6</accession>
<dbReference type="EMBL" id="BGZK01002059">
    <property type="protein sequence ID" value="GBP90124.1"/>
    <property type="molecule type" value="Genomic_DNA"/>
</dbReference>
<gene>
    <name evidence="1" type="ORF">EVAR_87228_1</name>
</gene>
<proteinExistence type="predicted"/>
<dbReference type="Proteomes" id="UP000299102">
    <property type="component" value="Unassembled WGS sequence"/>
</dbReference>
<evidence type="ECO:0000313" key="2">
    <source>
        <dbReference type="Proteomes" id="UP000299102"/>
    </source>
</evidence>
<dbReference type="AlphaFoldDB" id="A0A4C1ZSI6"/>
<name>A0A4C1ZSI6_EUMVA</name>
<protein>
    <submittedName>
        <fullName evidence="1">Uncharacterized protein</fullName>
    </submittedName>
</protein>
<organism evidence="1 2">
    <name type="scientific">Eumeta variegata</name>
    <name type="common">Bagworm moth</name>
    <name type="synonym">Eumeta japonica</name>
    <dbReference type="NCBI Taxonomy" id="151549"/>
    <lineage>
        <taxon>Eukaryota</taxon>
        <taxon>Metazoa</taxon>
        <taxon>Ecdysozoa</taxon>
        <taxon>Arthropoda</taxon>
        <taxon>Hexapoda</taxon>
        <taxon>Insecta</taxon>
        <taxon>Pterygota</taxon>
        <taxon>Neoptera</taxon>
        <taxon>Endopterygota</taxon>
        <taxon>Lepidoptera</taxon>
        <taxon>Glossata</taxon>
        <taxon>Ditrysia</taxon>
        <taxon>Tineoidea</taxon>
        <taxon>Psychidae</taxon>
        <taxon>Oiketicinae</taxon>
        <taxon>Eumeta</taxon>
    </lineage>
</organism>